<dbReference type="InterPro" id="IPR045247">
    <property type="entry name" value="Oye-like"/>
</dbReference>
<evidence type="ECO:0000259" key="2">
    <source>
        <dbReference type="Pfam" id="PF00724"/>
    </source>
</evidence>
<comment type="caution">
    <text evidence="3">The sequence shown here is derived from an EMBL/GenBank/DDBJ whole genome shotgun (WGS) entry which is preliminary data.</text>
</comment>
<keyword evidence="4" id="KW-1185">Reference proteome</keyword>
<dbReference type="InterPro" id="IPR013785">
    <property type="entry name" value="Aldolase_TIM"/>
</dbReference>
<keyword evidence="1" id="KW-0285">Flavoprotein</keyword>
<dbReference type="STRING" id="363999.A0A439CTY7"/>
<reference evidence="3 4" key="1">
    <citation type="submission" date="2018-12" db="EMBL/GenBank/DDBJ databases">
        <title>Draft genome sequence of Xylaria grammica IHI A82.</title>
        <authorList>
            <person name="Buettner E."/>
            <person name="Kellner H."/>
        </authorList>
    </citation>
    <scope>NUCLEOTIDE SEQUENCE [LARGE SCALE GENOMIC DNA]</scope>
    <source>
        <strain evidence="3 4">IHI A82</strain>
    </source>
</reference>
<dbReference type="GO" id="GO:0003959">
    <property type="term" value="F:NADPH dehydrogenase activity"/>
    <property type="evidence" value="ECO:0007669"/>
    <property type="project" value="TreeGrafter"/>
</dbReference>
<gene>
    <name evidence="3" type="ORF">EKO27_g9511</name>
</gene>
<evidence type="ECO:0000313" key="4">
    <source>
        <dbReference type="Proteomes" id="UP000286045"/>
    </source>
</evidence>
<dbReference type="GO" id="GO:0010181">
    <property type="term" value="F:FMN binding"/>
    <property type="evidence" value="ECO:0007669"/>
    <property type="project" value="InterPro"/>
</dbReference>
<dbReference type="Pfam" id="PF00724">
    <property type="entry name" value="Oxidored_FMN"/>
    <property type="match status" value="1"/>
</dbReference>
<dbReference type="Proteomes" id="UP000286045">
    <property type="component" value="Unassembled WGS sequence"/>
</dbReference>
<feature type="domain" description="NADH:flavin oxidoreductase/NADH oxidase N-terminal" evidence="2">
    <location>
        <begin position="5"/>
        <end position="337"/>
    </location>
</feature>
<sequence>MESRLFSPVTVGNITLSHRVGMSPLTRLRASDDHVPLDIVTDYYSQRAGTPGTLLISEGTFISTADGGVPNVPGIYNEQQIAAWRRVTDAVHRKGSYIFCQLWVPGRAAIPAVAKAEGISIYSSSASPLVPGQTPPKELTVEEIREKIDSHVRAAKNAILAGFDGVEFHAANGYLVDQFTQDCCNKRTDRYGGSIENRSRFAVELVEAVSEAIGPQRVGIRLSPWNTYNAMKMKDPIPQFSDLITKLSDLDIAYLHLIEARIAGIEDADGSPGPSETLAFAYNLWKGPLLVAGGFTTESARHLVDIEHPDKDIVVMFGRRFISTPDLPFRIRRNIPLAEYDRSTFYAPQLAAGYIDYPFCD</sequence>
<protein>
    <recommendedName>
        <fullName evidence="2">NADH:flavin oxidoreductase/NADH oxidase N-terminal domain-containing protein</fullName>
    </recommendedName>
</protein>
<dbReference type="PANTHER" id="PTHR22893:SF91">
    <property type="entry name" value="NADPH DEHYDROGENASE 2-RELATED"/>
    <property type="match status" value="1"/>
</dbReference>
<proteinExistence type="predicted"/>
<name>A0A439CTY7_9PEZI</name>
<dbReference type="InterPro" id="IPR001155">
    <property type="entry name" value="OxRdtase_FMN_N"/>
</dbReference>
<organism evidence="3 4">
    <name type="scientific">Xylaria grammica</name>
    <dbReference type="NCBI Taxonomy" id="363999"/>
    <lineage>
        <taxon>Eukaryota</taxon>
        <taxon>Fungi</taxon>
        <taxon>Dikarya</taxon>
        <taxon>Ascomycota</taxon>
        <taxon>Pezizomycotina</taxon>
        <taxon>Sordariomycetes</taxon>
        <taxon>Xylariomycetidae</taxon>
        <taxon>Xylariales</taxon>
        <taxon>Xylariaceae</taxon>
        <taxon>Xylaria</taxon>
    </lineage>
</organism>
<dbReference type="Gene3D" id="3.20.20.70">
    <property type="entry name" value="Aldolase class I"/>
    <property type="match status" value="1"/>
</dbReference>
<dbReference type="SUPFAM" id="SSF51395">
    <property type="entry name" value="FMN-linked oxidoreductases"/>
    <property type="match status" value="1"/>
</dbReference>
<dbReference type="AlphaFoldDB" id="A0A439CTY7"/>
<evidence type="ECO:0000256" key="1">
    <source>
        <dbReference type="ARBA" id="ARBA00022630"/>
    </source>
</evidence>
<accession>A0A439CTY7</accession>
<dbReference type="EMBL" id="RYZI01000422">
    <property type="protein sequence ID" value="RWA05596.1"/>
    <property type="molecule type" value="Genomic_DNA"/>
</dbReference>
<dbReference type="PANTHER" id="PTHR22893">
    <property type="entry name" value="NADH OXIDOREDUCTASE-RELATED"/>
    <property type="match status" value="1"/>
</dbReference>
<dbReference type="CDD" id="cd02933">
    <property type="entry name" value="OYE_like_FMN"/>
    <property type="match status" value="1"/>
</dbReference>
<dbReference type="FunFam" id="3.20.20.70:FF:000138">
    <property type="entry name" value="NADPH dehydrogenase 1"/>
    <property type="match status" value="1"/>
</dbReference>
<evidence type="ECO:0000313" key="3">
    <source>
        <dbReference type="EMBL" id="RWA05596.1"/>
    </source>
</evidence>